<dbReference type="HOGENOM" id="CLU_000022_59_0_1"/>
<sequence length="622" mass="66972">MAPTPSYDEVDAALCRPGTIFEIEEKVIRGCKIKTWKRAPVHFRQFFEERMTKWSDRVMLSTPRAESLSEENREVLTYGEVWERSVRLAAWLRDREVRAGTRVAIGGRNCAGGHDRWGTGKGANDPSWMISFIAVCLLGAVPVLLNSTLIVDAQLHCLGLTKPVLVLCDPENASVLGSVASELTARGVGPIHCWSSLSHVDPAVRSNVSELVPGFAVSSKSLDEVRSGKGFGLEDVTPESDCMVLFTSGTTSMPKGVLETQRACLTHVISSSIPAARAIMRMGGTVEMALAAHDPPEQQGAMLLAVPLFHVTGLLGWMSRGVHMGMKMVFMKRWSTSAAVKLCVAEKIGVIGGVPAIATAILQSPELPSDHVMEGITYGGAPPPARLAADIQKKWPAAMATHAYGMTETAGLHTGFMGPDYHANPACVGPAMPVDEQRIVDPETRKVLGPNQPGIVECYGPNIMKEYIDNPAATADALRDGWVHTGDLALIDDNGFLRILDRAKDVLIRSGENIASEEVENAIYKDDRIAEAACVPVPCPRHGEQVGVAVSLAPGAKADSASISKIVEPRLRRIARPAIVLVLDEPLPRNANGKIVKSDVKKIVGEAWKIQQAAQAEPRAKL</sequence>
<dbReference type="VEuPathDB" id="FungiDB:A1Q1_02420"/>
<feature type="domain" description="AMP-binding enzyme C-terminal" evidence="2">
    <location>
        <begin position="518"/>
        <end position="594"/>
    </location>
</feature>
<dbReference type="PANTHER" id="PTHR24096:SF393">
    <property type="entry name" value="LIGASE, PUTATIVE-RELATED"/>
    <property type="match status" value="1"/>
</dbReference>
<gene>
    <name evidence="3" type="ORF">A1Q1_02420</name>
</gene>
<dbReference type="Gene3D" id="3.40.50.980">
    <property type="match status" value="3"/>
</dbReference>
<dbReference type="InterPro" id="IPR020845">
    <property type="entry name" value="AMP-binding_CS"/>
</dbReference>
<proteinExistence type="predicted"/>
<evidence type="ECO:0000259" key="1">
    <source>
        <dbReference type="Pfam" id="PF00501"/>
    </source>
</evidence>
<dbReference type="PROSITE" id="PS00455">
    <property type="entry name" value="AMP_BINDING"/>
    <property type="match status" value="1"/>
</dbReference>
<feature type="domain" description="AMP-dependent synthetase/ligase" evidence="1">
    <location>
        <begin position="124"/>
        <end position="467"/>
    </location>
</feature>
<dbReference type="Gene3D" id="3.30.300.30">
    <property type="match status" value="1"/>
</dbReference>
<accession>J5T0Y2</accession>
<comment type="caution">
    <text evidence="3">The sequence shown here is derived from an EMBL/GenBank/DDBJ whole genome shotgun (WGS) entry which is preliminary data.</text>
</comment>
<dbReference type="Proteomes" id="UP000002748">
    <property type="component" value="Unassembled WGS sequence"/>
</dbReference>
<name>J5T0Y2_TRIAS</name>
<protein>
    <submittedName>
        <fullName evidence="3">Long-chain-fatty-acid--CoA ligase</fullName>
    </submittedName>
</protein>
<dbReference type="Pfam" id="PF00501">
    <property type="entry name" value="AMP-binding"/>
    <property type="match status" value="1"/>
</dbReference>
<dbReference type="Gene3D" id="2.30.38.10">
    <property type="entry name" value="Luciferase, Domain 3"/>
    <property type="match status" value="1"/>
</dbReference>
<dbReference type="RefSeq" id="XP_014179157.1">
    <property type="nucleotide sequence ID" value="XM_014323682.1"/>
</dbReference>
<dbReference type="InterPro" id="IPR000873">
    <property type="entry name" value="AMP-dep_synth/lig_dom"/>
</dbReference>
<dbReference type="EMBL" id="ALBS01000201">
    <property type="protein sequence ID" value="EJT48571.1"/>
    <property type="molecule type" value="Genomic_DNA"/>
</dbReference>
<reference evidence="3 4" key="1">
    <citation type="journal article" date="2012" name="Eukaryot. Cell">
        <title>Draft genome sequence of CBS 2479, the standard type strain of Trichosporon asahii.</title>
        <authorList>
            <person name="Yang R.Y."/>
            <person name="Li H.T."/>
            <person name="Zhu H."/>
            <person name="Zhou G.P."/>
            <person name="Wang M."/>
            <person name="Wang L."/>
        </authorList>
    </citation>
    <scope>NUCLEOTIDE SEQUENCE [LARGE SCALE GENOMIC DNA]</scope>
    <source>
        <strain evidence="4">ATCC 90039 / CBS 2479 / JCM 2466 / KCTC 7840 / NCYC 2677 / UAMH 7654</strain>
    </source>
</reference>
<organism evidence="3 4">
    <name type="scientific">Trichosporon asahii var. asahii (strain ATCC 90039 / CBS 2479 / JCM 2466 / KCTC 7840 / NBRC 103889/ NCYC 2677 / UAMH 7654)</name>
    <name type="common">Yeast</name>
    <dbReference type="NCBI Taxonomy" id="1186058"/>
    <lineage>
        <taxon>Eukaryota</taxon>
        <taxon>Fungi</taxon>
        <taxon>Dikarya</taxon>
        <taxon>Basidiomycota</taxon>
        <taxon>Agaricomycotina</taxon>
        <taxon>Tremellomycetes</taxon>
        <taxon>Trichosporonales</taxon>
        <taxon>Trichosporonaceae</taxon>
        <taxon>Trichosporon</taxon>
    </lineage>
</organism>
<dbReference type="InterPro" id="IPR045851">
    <property type="entry name" value="AMP-bd_C_sf"/>
</dbReference>
<dbReference type="Pfam" id="PF13193">
    <property type="entry name" value="AMP-binding_C"/>
    <property type="match status" value="1"/>
</dbReference>
<dbReference type="GeneID" id="25985934"/>
<dbReference type="GO" id="GO:0019748">
    <property type="term" value="P:secondary metabolic process"/>
    <property type="evidence" value="ECO:0007669"/>
    <property type="project" value="TreeGrafter"/>
</dbReference>
<dbReference type="GO" id="GO:0016405">
    <property type="term" value="F:CoA-ligase activity"/>
    <property type="evidence" value="ECO:0007669"/>
    <property type="project" value="TreeGrafter"/>
</dbReference>
<keyword evidence="3" id="KW-0436">Ligase</keyword>
<dbReference type="InterPro" id="IPR025110">
    <property type="entry name" value="AMP-bd_C"/>
</dbReference>
<evidence type="ECO:0000259" key="2">
    <source>
        <dbReference type="Pfam" id="PF13193"/>
    </source>
</evidence>
<dbReference type="OrthoDB" id="10253115at2759"/>
<dbReference type="AlphaFoldDB" id="J5T0Y2"/>
<dbReference type="KEGG" id="tasa:A1Q1_02420"/>
<evidence type="ECO:0000313" key="4">
    <source>
        <dbReference type="Proteomes" id="UP000002748"/>
    </source>
</evidence>
<evidence type="ECO:0000313" key="3">
    <source>
        <dbReference type="EMBL" id="EJT48571.1"/>
    </source>
</evidence>
<dbReference type="SUPFAM" id="SSF56801">
    <property type="entry name" value="Acetyl-CoA synthetase-like"/>
    <property type="match status" value="1"/>
</dbReference>
<dbReference type="PANTHER" id="PTHR24096">
    <property type="entry name" value="LONG-CHAIN-FATTY-ACID--COA LIGASE"/>
    <property type="match status" value="1"/>
</dbReference>